<dbReference type="Pfam" id="PF02518">
    <property type="entry name" value="HATPase_c"/>
    <property type="match status" value="1"/>
</dbReference>
<dbReference type="OrthoDB" id="1523646at2"/>
<dbReference type="AlphaFoldDB" id="A0A1P9WU24"/>
<keyword evidence="1" id="KW-0808">Transferase</keyword>
<evidence type="ECO:0000313" key="6">
    <source>
        <dbReference type="EMBL" id="AQG78877.1"/>
    </source>
</evidence>
<evidence type="ECO:0000313" key="7">
    <source>
        <dbReference type="Proteomes" id="UP000187941"/>
    </source>
</evidence>
<dbReference type="GO" id="GO:0046983">
    <property type="term" value="F:protein dimerization activity"/>
    <property type="evidence" value="ECO:0007669"/>
    <property type="project" value="InterPro"/>
</dbReference>
<gene>
    <name evidence="6" type="ORF">AWR27_05785</name>
</gene>
<sequence>MTRWVFWLTGLIFTCEQPYVQAQIILITKVETIQRPYTEQLPFRFHQGDSIIHVSYRNNNVLVHFDSSIPNTAFKYNIKALLPRSVITRDTFIVLPDLPNGELVLEISDAQRTYVKPARLKIVVESPLWLRWWFLPMMFLYGLVFVSACLYLLYRYRIRQFLRLQHTRDRIARDLHDDMGSYLSSISILSQTAQRSALKDPAKTQATLERIGQTARQVMDSMGDIVWSINPTHDSMTNVAARMTDVAASLFTDQPVDWHVVVDDDVKRLSLSAEHRRDFFLIYKEAITNVARYAEAHQVTVRLQRQTGDLVLTVQDDGRGFNTEQPVKRNSTGGNGLRNMQNRAVLLGGTLTVESVERKGTLIRLQFPI</sequence>
<feature type="transmembrane region" description="Helical" evidence="4">
    <location>
        <begin position="132"/>
        <end position="154"/>
    </location>
</feature>
<dbReference type="GO" id="GO:0000155">
    <property type="term" value="F:phosphorelay sensor kinase activity"/>
    <property type="evidence" value="ECO:0007669"/>
    <property type="project" value="InterPro"/>
</dbReference>
<evidence type="ECO:0000259" key="5">
    <source>
        <dbReference type="PROSITE" id="PS50109"/>
    </source>
</evidence>
<reference evidence="6 7" key="1">
    <citation type="submission" date="2016-01" db="EMBL/GenBank/DDBJ databases">
        <authorList>
            <person name="Oliw E.H."/>
        </authorList>
    </citation>
    <scope>NUCLEOTIDE SEQUENCE [LARGE SCALE GENOMIC DNA]</scope>
    <source>
        <strain evidence="6 7">DY10</strain>
    </source>
</reference>
<protein>
    <recommendedName>
        <fullName evidence="5">Histidine kinase domain-containing protein</fullName>
    </recommendedName>
</protein>
<dbReference type="Pfam" id="PF07730">
    <property type="entry name" value="HisKA_3"/>
    <property type="match status" value="1"/>
</dbReference>
<dbReference type="InterPro" id="IPR003594">
    <property type="entry name" value="HATPase_dom"/>
</dbReference>
<keyword evidence="2" id="KW-0418">Kinase</keyword>
<feature type="domain" description="Histidine kinase" evidence="5">
    <location>
        <begin position="170"/>
        <end position="369"/>
    </location>
</feature>
<keyword evidence="3" id="KW-0902">Two-component regulatory system</keyword>
<name>A0A1P9WU24_9BACT</name>
<dbReference type="Gene3D" id="3.30.565.10">
    <property type="entry name" value="Histidine kinase-like ATPase, C-terminal domain"/>
    <property type="match status" value="1"/>
</dbReference>
<dbReference type="PANTHER" id="PTHR24421">
    <property type="entry name" value="NITRATE/NITRITE SENSOR PROTEIN NARX-RELATED"/>
    <property type="match status" value="1"/>
</dbReference>
<dbReference type="InterPro" id="IPR036890">
    <property type="entry name" value="HATPase_C_sf"/>
</dbReference>
<dbReference type="EMBL" id="CP014263">
    <property type="protein sequence ID" value="AQG78877.1"/>
    <property type="molecule type" value="Genomic_DNA"/>
</dbReference>
<dbReference type="STRING" id="1178516.AWR27_05785"/>
<keyword evidence="4" id="KW-0472">Membrane</keyword>
<dbReference type="Proteomes" id="UP000187941">
    <property type="component" value="Chromosome"/>
</dbReference>
<dbReference type="PROSITE" id="PS50109">
    <property type="entry name" value="HIS_KIN"/>
    <property type="match status" value="1"/>
</dbReference>
<proteinExistence type="predicted"/>
<keyword evidence="4" id="KW-0812">Transmembrane</keyword>
<organism evidence="6 7">
    <name type="scientific">Spirosoma montaniterrae</name>
    <dbReference type="NCBI Taxonomy" id="1178516"/>
    <lineage>
        <taxon>Bacteria</taxon>
        <taxon>Pseudomonadati</taxon>
        <taxon>Bacteroidota</taxon>
        <taxon>Cytophagia</taxon>
        <taxon>Cytophagales</taxon>
        <taxon>Cytophagaceae</taxon>
        <taxon>Spirosoma</taxon>
    </lineage>
</organism>
<dbReference type="CDD" id="cd16917">
    <property type="entry name" value="HATPase_UhpB-NarQ-NarX-like"/>
    <property type="match status" value="1"/>
</dbReference>
<dbReference type="InterPro" id="IPR011712">
    <property type="entry name" value="Sig_transdc_His_kin_sub3_dim/P"/>
</dbReference>
<evidence type="ECO:0000256" key="2">
    <source>
        <dbReference type="ARBA" id="ARBA00022777"/>
    </source>
</evidence>
<accession>A0A1P9WU24</accession>
<keyword evidence="4" id="KW-1133">Transmembrane helix</keyword>
<dbReference type="InterPro" id="IPR005467">
    <property type="entry name" value="His_kinase_dom"/>
</dbReference>
<dbReference type="InterPro" id="IPR050482">
    <property type="entry name" value="Sensor_HK_TwoCompSys"/>
</dbReference>
<dbReference type="GO" id="GO:0016020">
    <property type="term" value="C:membrane"/>
    <property type="evidence" value="ECO:0007669"/>
    <property type="project" value="InterPro"/>
</dbReference>
<dbReference type="Gene3D" id="1.20.5.1930">
    <property type="match status" value="1"/>
</dbReference>
<evidence type="ECO:0000256" key="3">
    <source>
        <dbReference type="ARBA" id="ARBA00023012"/>
    </source>
</evidence>
<keyword evidence="7" id="KW-1185">Reference proteome</keyword>
<evidence type="ECO:0000256" key="1">
    <source>
        <dbReference type="ARBA" id="ARBA00022679"/>
    </source>
</evidence>
<dbReference type="KEGG" id="smon:AWR27_05785"/>
<evidence type="ECO:0000256" key="4">
    <source>
        <dbReference type="SAM" id="Phobius"/>
    </source>
</evidence>
<dbReference type="PANTHER" id="PTHR24421:SF63">
    <property type="entry name" value="SENSOR HISTIDINE KINASE DESK"/>
    <property type="match status" value="1"/>
</dbReference>
<dbReference type="SUPFAM" id="SSF55874">
    <property type="entry name" value="ATPase domain of HSP90 chaperone/DNA topoisomerase II/histidine kinase"/>
    <property type="match status" value="1"/>
</dbReference>